<feature type="domain" description="Response regulatory" evidence="10">
    <location>
        <begin position="3"/>
        <end position="116"/>
    </location>
</feature>
<dbReference type="InterPro" id="IPR039420">
    <property type="entry name" value="WalR-like"/>
</dbReference>
<dbReference type="SMART" id="SM00862">
    <property type="entry name" value="Trans_reg_C"/>
    <property type="match status" value="1"/>
</dbReference>
<keyword evidence="3" id="KW-0902">Two-component regulatory system</keyword>
<dbReference type="OrthoDB" id="9790442at2"/>
<sequence length="229" mass="26184">MKKILIIEDDKSIAELERDYLEANEFAVETAACGDEGLRFAKKQEYALIVLDVMLPGMDGFEVLRRLRTEKDTPVLMVSARRDDVDKIRGLGLGADDYMVKPFSPSELVARVKAHIARFERLTQTQEKPQAGRVITVGGLRIDADARRVFVQGEEVTLKNKEFELLIFLAENPNIVFSKEKLFDRIWDMESLGDTATVTVHINRIREKIENGEEKYIETVWGSGYRFRA</sequence>
<feature type="DNA-binding region" description="OmpR/PhoB-type" evidence="9">
    <location>
        <begin position="132"/>
        <end position="229"/>
    </location>
</feature>
<evidence type="ECO:0000313" key="12">
    <source>
        <dbReference type="EMBL" id="KKI50972.1"/>
    </source>
</evidence>
<evidence type="ECO:0000256" key="8">
    <source>
        <dbReference type="PROSITE-ProRule" id="PRU00169"/>
    </source>
</evidence>
<comment type="caution">
    <text evidence="12">The sequence shown here is derived from an EMBL/GenBank/DDBJ whole genome shotgun (WGS) entry which is preliminary data.</text>
</comment>
<dbReference type="AlphaFoldDB" id="A0A0M2NKJ7"/>
<dbReference type="PANTHER" id="PTHR48111:SF26">
    <property type="entry name" value="STAGE 0 SPORULATION PROTEIN A HOMOLOG"/>
    <property type="match status" value="1"/>
</dbReference>
<evidence type="ECO:0000256" key="1">
    <source>
        <dbReference type="ARBA" id="ARBA00018672"/>
    </source>
</evidence>
<keyword evidence="6" id="KW-0804">Transcription</keyword>
<dbReference type="FunFam" id="3.40.50.2300:FF:000001">
    <property type="entry name" value="DNA-binding response regulator PhoB"/>
    <property type="match status" value="1"/>
</dbReference>
<organism evidence="12 13">
    <name type="scientific">Christensenella hongkongensis</name>
    <dbReference type="NCBI Taxonomy" id="270498"/>
    <lineage>
        <taxon>Bacteria</taxon>
        <taxon>Bacillati</taxon>
        <taxon>Bacillota</taxon>
        <taxon>Clostridia</taxon>
        <taxon>Christensenellales</taxon>
        <taxon>Christensenellaceae</taxon>
        <taxon>Christensenella</taxon>
    </lineage>
</organism>
<dbReference type="PANTHER" id="PTHR48111">
    <property type="entry name" value="REGULATOR OF RPOS"/>
    <property type="match status" value="1"/>
</dbReference>
<dbReference type="Proteomes" id="UP000034076">
    <property type="component" value="Unassembled WGS sequence"/>
</dbReference>
<evidence type="ECO:0000256" key="5">
    <source>
        <dbReference type="ARBA" id="ARBA00023125"/>
    </source>
</evidence>
<dbReference type="SMART" id="SM00448">
    <property type="entry name" value="REC"/>
    <property type="match status" value="1"/>
</dbReference>
<dbReference type="InterPro" id="IPR001867">
    <property type="entry name" value="OmpR/PhoB-type_DNA-bd"/>
</dbReference>
<dbReference type="InterPro" id="IPR036388">
    <property type="entry name" value="WH-like_DNA-bd_sf"/>
</dbReference>
<dbReference type="Pfam" id="PF00072">
    <property type="entry name" value="Response_reg"/>
    <property type="match status" value="1"/>
</dbReference>
<gene>
    <name evidence="12" type="ORF">CHK_1359</name>
</gene>
<dbReference type="Gene3D" id="1.10.10.10">
    <property type="entry name" value="Winged helix-like DNA-binding domain superfamily/Winged helix DNA-binding domain"/>
    <property type="match status" value="1"/>
</dbReference>
<feature type="modified residue" description="4-aspartylphosphate" evidence="8">
    <location>
        <position position="52"/>
    </location>
</feature>
<dbReference type="GO" id="GO:0000156">
    <property type="term" value="F:phosphorelay response regulator activity"/>
    <property type="evidence" value="ECO:0007669"/>
    <property type="project" value="TreeGrafter"/>
</dbReference>
<dbReference type="STRING" id="270498.CHK_1359"/>
<evidence type="ECO:0000256" key="6">
    <source>
        <dbReference type="ARBA" id="ARBA00023163"/>
    </source>
</evidence>
<accession>A0A0M2NKJ7</accession>
<dbReference type="GO" id="GO:0006355">
    <property type="term" value="P:regulation of DNA-templated transcription"/>
    <property type="evidence" value="ECO:0007669"/>
    <property type="project" value="InterPro"/>
</dbReference>
<evidence type="ECO:0000256" key="3">
    <source>
        <dbReference type="ARBA" id="ARBA00023012"/>
    </source>
</evidence>
<name>A0A0M2NKJ7_9FIRM</name>
<evidence type="ECO:0000259" key="10">
    <source>
        <dbReference type="PROSITE" id="PS50110"/>
    </source>
</evidence>
<evidence type="ECO:0000256" key="9">
    <source>
        <dbReference type="PROSITE-ProRule" id="PRU01091"/>
    </source>
</evidence>
<keyword evidence="13" id="KW-1185">Reference proteome</keyword>
<evidence type="ECO:0000256" key="7">
    <source>
        <dbReference type="ARBA" id="ARBA00024867"/>
    </source>
</evidence>
<evidence type="ECO:0000313" key="13">
    <source>
        <dbReference type="Proteomes" id="UP000034076"/>
    </source>
</evidence>
<keyword evidence="4" id="KW-0805">Transcription regulation</keyword>
<keyword evidence="5 9" id="KW-0238">DNA-binding</keyword>
<dbReference type="GO" id="GO:0000976">
    <property type="term" value="F:transcription cis-regulatory region binding"/>
    <property type="evidence" value="ECO:0007669"/>
    <property type="project" value="TreeGrafter"/>
</dbReference>
<dbReference type="GO" id="GO:0032993">
    <property type="term" value="C:protein-DNA complex"/>
    <property type="evidence" value="ECO:0007669"/>
    <property type="project" value="TreeGrafter"/>
</dbReference>
<dbReference type="PROSITE" id="PS51755">
    <property type="entry name" value="OMPR_PHOB"/>
    <property type="match status" value="1"/>
</dbReference>
<dbReference type="SUPFAM" id="SSF46894">
    <property type="entry name" value="C-terminal effector domain of the bipartite response regulators"/>
    <property type="match status" value="1"/>
</dbReference>
<keyword evidence="2 8" id="KW-0597">Phosphoprotein</keyword>
<dbReference type="InterPro" id="IPR011006">
    <property type="entry name" value="CheY-like_superfamily"/>
</dbReference>
<dbReference type="InterPro" id="IPR001789">
    <property type="entry name" value="Sig_transdc_resp-reg_receiver"/>
</dbReference>
<proteinExistence type="predicted"/>
<dbReference type="PATRIC" id="fig|270498.16.peg.799"/>
<protein>
    <recommendedName>
        <fullName evidence="1">Stage 0 sporulation protein A homolog</fullName>
    </recommendedName>
</protein>
<dbReference type="Pfam" id="PF00486">
    <property type="entry name" value="Trans_reg_C"/>
    <property type="match status" value="1"/>
</dbReference>
<dbReference type="RefSeq" id="WP_046443250.1">
    <property type="nucleotide sequence ID" value="NZ_CAUERS010000053.1"/>
</dbReference>
<dbReference type="Gene3D" id="3.40.50.2300">
    <property type="match status" value="1"/>
</dbReference>
<evidence type="ECO:0000259" key="11">
    <source>
        <dbReference type="PROSITE" id="PS51755"/>
    </source>
</evidence>
<dbReference type="PROSITE" id="PS50110">
    <property type="entry name" value="RESPONSE_REGULATORY"/>
    <property type="match status" value="1"/>
</dbReference>
<dbReference type="Gene3D" id="6.10.250.690">
    <property type="match status" value="1"/>
</dbReference>
<dbReference type="GO" id="GO:0005829">
    <property type="term" value="C:cytosol"/>
    <property type="evidence" value="ECO:0007669"/>
    <property type="project" value="TreeGrafter"/>
</dbReference>
<comment type="function">
    <text evidence="7">May play the central regulatory role in sporulation. It may be an element of the effector pathway responsible for the activation of sporulation genes in response to nutritional stress. Spo0A may act in concert with spo0H (a sigma factor) to control the expression of some genes that are critical to the sporulation process.</text>
</comment>
<dbReference type="CDD" id="cd17574">
    <property type="entry name" value="REC_OmpR"/>
    <property type="match status" value="1"/>
</dbReference>
<dbReference type="InterPro" id="IPR016032">
    <property type="entry name" value="Sig_transdc_resp-reg_C-effctor"/>
</dbReference>
<evidence type="ECO:0000256" key="4">
    <source>
        <dbReference type="ARBA" id="ARBA00023015"/>
    </source>
</evidence>
<dbReference type="SUPFAM" id="SSF52172">
    <property type="entry name" value="CheY-like"/>
    <property type="match status" value="1"/>
</dbReference>
<evidence type="ECO:0000256" key="2">
    <source>
        <dbReference type="ARBA" id="ARBA00022553"/>
    </source>
</evidence>
<reference evidence="12 13" key="1">
    <citation type="submission" date="2015-04" db="EMBL/GenBank/DDBJ databases">
        <title>Draft genome sequence of bacteremic isolate Catabacter hongkongensis type strain HKU16T.</title>
        <authorList>
            <person name="Lau S.K."/>
            <person name="Teng J.L."/>
            <person name="Huang Y."/>
            <person name="Curreem S.O."/>
            <person name="Tsui S.K."/>
            <person name="Woo P.C."/>
        </authorList>
    </citation>
    <scope>NUCLEOTIDE SEQUENCE [LARGE SCALE GENOMIC DNA]</scope>
    <source>
        <strain evidence="12 13">HKU16</strain>
    </source>
</reference>
<dbReference type="CDD" id="cd00383">
    <property type="entry name" value="trans_reg_C"/>
    <property type="match status" value="1"/>
</dbReference>
<dbReference type="EMBL" id="LAYJ01000088">
    <property type="protein sequence ID" value="KKI50972.1"/>
    <property type="molecule type" value="Genomic_DNA"/>
</dbReference>
<feature type="domain" description="OmpR/PhoB-type" evidence="11">
    <location>
        <begin position="132"/>
        <end position="229"/>
    </location>
</feature>
<dbReference type="FunFam" id="1.10.10.10:FF:000018">
    <property type="entry name" value="DNA-binding response regulator ResD"/>
    <property type="match status" value="1"/>
</dbReference>